<dbReference type="Pfam" id="PF08315">
    <property type="entry name" value="cwf18"/>
    <property type="match status" value="1"/>
</dbReference>
<dbReference type="GO" id="GO:0005684">
    <property type="term" value="C:U2-type spliceosomal complex"/>
    <property type="evidence" value="ECO:0007669"/>
    <property type="project" value="TreeGrafter"/>
</dbReference>
<evidence type="ECO:0000256" key="1">
    <source>
        <dbReference type="SAM" id="MobiDB-lite"/>
    </source>
</evidence>
<sequence>MPSNSSLSAVADDRKARLASLRNLKRKQPADETVPPESTRSPSPPGEKNQPQPLRISGRNYDVEARGPKLGFESGPNEGLDKPTLEEQAAQIEEESRRRAEEEAKDDKGIDLFKLQPKKPNWDLKRDLDKKMKILNVRTDNAIARLGLRLLSRGSAAGSCCALESGRRPSLRPRLLAGGSTLRRLASGDLDRWRWRGRESLDAAELMEYRRRRRGILSDSSSMGDTGSLLR</sequence>
<dbReference type="Proteomes" id="UP000749293">
    <property type="component" value="Unassembled WGS sequence"/>
</dbReference>
<dbReference type="OrthoDB" id="10261348at2759"/>
<accession>A0A9P4Z072</accession>
<protein>
    <submittedName>
        <fullName evidence="2">Coiled-coil domain-containing protein 12</fullName>
    </submittedName>
</protein>
<feature type="compositionally biased region" description="Basic and acidic residues" evidence="1">
    <location>
        <begin position="94"/>
        <end position="106"/>
    </location>
</feature>
<dbReference type="GO" id="GO:0071014">
    <property type="term" value="C:post-mRNA release spliceosomal complex"/>
    <property type="evidence" value="ECO:0007669"/>
    <property type="project" value="TreeGrafter"/>
</dbReference>
<dbReference type="PANTHER" id="PTHR31551:SF1">
    <property type="entry name" value="COILED-COIL DOMAIN-CONTAINING PROTEIN 12"/>
    <property type="match status" value="1"/>
</dbReference>
<comment type="caution">
    <text evidence="2">The sequence shown here is derived from an EMBL/GenBank/DDBJ whole genome shotgun (WGS) entry which is preliminary data.</text>
</comment>
<gene>
    <name evidence="2" type="ORF">GMORB2_0029</name>
</gene>
<organism evidence="2 3">
    <name type="scientific">Geosmithia morbida</name>
    <dbReference type="NCBI Taxonomy" id="1094350"/>
    <lineage>
        <taxon>Eukaryota</taxon>
        <taxon>Fungi</taxon>
        <taxon>Dikarya</taxon>
        <taxon>Ascomycota</taxon>
        <taxon>Pezizomycotina</taxon>
        <taxon>Sordariomycetes</taxon>
        <taxon>Hypocreomycetidae</taxon>
        <taxon>Hypocreales</taxon>
        <taxon>Bionectriaceae</taxon>
        <taxon>Geosmithia</taxon>
    </lineage>
</organism>
<name>A0A9P4Z072_9HYPO</name>
<dbReference type="InterPro" id="IPR013169">
    <property type="entry name" value="mRNA_splic_Cwf18-like"/>
</dbReference>
<dbReference type="EMBL" id="JAANYQ010000001">
    <property type="protein sequence ID" value="KAF4126293.1"/>
    <property type="molecule type" value="Genomic_DNA"/>
</dbReference>
<feature type="region of interest" description="Disordered" evidence="1">
    <location>
        <begin position="1"/>
        <end position="106"/>
    </location>
</feature>
<reference evidence="2" key="1">
    <citation type="submission" date="2020-03" db="EMBL/GenBank/DDBJ databases">
        <title>Site-based positive gene gene selection in Geosmithia morbida across the United States reveals a broad range of putative effectors and factors for local host and environmental adapation.</title>
        <authorList>
            <person name="Onufrak A."/>
            <person name="Murdoch R.W."/>
            <person name="Gazis R."/>
            <person name="Huff M."/>
            <person name="Staton M."/>
            <person name="Klingeman W."/>
            <person name="Hadziabdic D."/>
        </authorList>
    </citation>
    <scope>NUCLEOTIDE SEQUENCE</scope>
    <source>
        <strain evidence="2">1262</strain>
    </source>
</reference>
<dbReference type="GeneID" id="55966259"/>
<proteinExistence type="predicted"/>
<evidence type="ECO:0000313" key="2">
    <source>
        <dbReference type="EMBL" id="KAF4126293.1"/>
    </source>
</evidence>
<dbReference type="AlphaFoldDB" id="A0A9P4Z072"/>
<evidence type="ECO:0000313" key="3">
    <source>
        <dbReference type="Proteomes" id="UP000749293"/>
    </source>
</evidence>
<dbReference type="RefSeq" id="XP_035324945.1">
    <property type="nucleotide sequence ID" value="XM_035462015.1"/>
</dbReference>
<keyword evidence="3" id="KW-1185">Reference proteome</keyword>
<dbReference type="PANTHER" id="PTHR31551">
    <property type="entry name" value="PRE-MRNA-SPLICING FACTOR CWF18"/>
    <property type="match status" value="1"/>
</dbReference>